<name>A0A850H9X0_9FIRM</name>
<dbReference type="GO" id="GO:0000049">
    <property type="term" value="F:tRNA binding"/>
    <property type="evidence" value="ECO:0007669"/>
    <property type="project" value="UniProtKB-KW"/>
</dbReference>
<keyword evidence="1 2" id="KW-0819">tRNA processing</keyword>
<dbReference type="Gene3D" id="3.40.50.620">
    <property type="entry name" value="HUPs"/>
    <property type="match status" value="1"/>
</dbReference>
<feature type="binding site" evidence="2">
    <location>
        <position position="102"/>
    </location>
    <ligand>
        <name>ATP</name>
        <dbReference type="ChEBI" id="CHEBI:30616"/>
    </ligand>
</feature>
<dbReference type="PANTHER" id="PTHR37825:SF1">
    <property type="entry name" value="TRNA(MET) CYTIDINE ACETATE LIGASE"/>
    <property type="match status" value="1"/>
</dbReference>
<comment type="caution">
    <text evidence="4">The sequence shown here is derived from an EMBL/GenBank/DDBJ whole genome shotgun (WGS) entry which is preliminary data.</text>
</comment>
<reference evidence="5 6" key="1">
    <citation type="journal article" date="2020" name="Cell Host Microbe">
        <title>Functional and Genomic Variation between Human-Derived Isolates of Lachnospiraceae Reveals Inter- and Intra-Species Diversity.</title>
        <authorList>
            <person name="Sorbara M.T."/>
            <person name="Littmann E.R."/>
            <person name="Fontana E."/>
            <person name="Moody T.U."/>
            <person name="Kohout C.E."/>
            <person name="Gjonbalaj M."/>
            <person name="Eaton V."/>
            <person name="Seok R."/>
            <person name="Leiner I.M."/>
            <person name="Pamer E.G."/>
        </authorList>
    </citation>
    <scope>NUCLEOTIDE SEQUENCE [LARGE SCALE GENOMIC DNA]</scope>
    <source>
        <strain evidence="4 5">MSK.17.11</strain>
        <strain evidence="3 6">MSK.17.38</strain>
    </source>
</reference>
<evidence type="ECO:0000313" key="5">
    <source>
        <dbReference type="Proteomes" id="UP000528555"/>
    </source>
</evidence>
<dbReference type="PANTHER" id="PTHR37825">
    <property type="entry name" value="TRNA(MET) CYTIDINE ACETATE LIGASE"/>
    <property type="match status" value="1"/>
</dbReference>
<dbReference type="GO" id="GO:0006400">
    <property type="term" value="P:tRNA modification"/>
    <property type="evidence" value="ECO:0007669"/>
    <property type="project" value="UniProtKB-UniRule"/>
</dbReference>
<accession>A0A850H9X0</accession>
<dbReference type="Proteomes" id="UP000701680">
    <property type="component" value="Unassembled WGS sequence"/>
</dbReference>
<evidence type="ECO:0000256" key="2">
    <source>
        <dbReference type="HAMAP-Rule" id="MF_01539"/>
    </source>
</evidence>
<organism evidence="4 5">
    <name type="scientific">Dorea phocaeensis</name>
    <dbReference type="NCBI Taxonomy" id="2040291"/>
    <lineage>
        <taxon>Bacteria</taxon>
        <taxon>Bacillati</taxon>
        <taxon>Bacillota</taxon>
        <taxon>Clostridia</taxon>
        <taxon>Lachnospirales</taxon>
        <taxon>Lachnospiraceae</taxon>
        <taxon>Dorea</taxon>
    </lineage>
</organism>
<keyword evidence="5" id="KW-1185">Reference proteome</keyword>
<keyword evidence="2" id="KW-0820">tRNA-binding</keyword>
<comment type="similarity">
    <text evidence="2">Belongs to the TmcAL family.</text>
</comment>
<dbReference type="Pfam" id="PF05636">
    <property type="entry name" value="HIGH_NTase1"/>
    <property type="match status" value="1"/>
</dbReference>
<keyword evidence="2" id="KW-0436">Ligase</keyword>
<keyword evidence="2" id="KW-0963">Cytoplasm</keyword>
<evidence type="ECO:0000313" key="6">
    <source>
        <dbReference type="Proteomes" id="UP000701680"/>
    </source>
</evidence>
<comment type="subcellular location">
    <subcellularLocation>
        <location evidence="2">Cytoplasm</location>
    </subcellularLocation>
</comment>
<protein>
    <recommendedName>
        <fullName evidence="2">tRNA(Met) cytidine acetate ligase</fullName>
        <ecNumber evidence="2">6.3.4.-</ecNumber>
    </recommendedName>
</protein>
<dbReference type="InterPro" id="IPR008513">
    <property type="entry name" value="tRNA(Met)_cyd_acetate_ligase"/>
</dbReference>
<feature type="binding site" evidence="2">
    <location>
        <begin position="189"/>
        <end position="190"/>
    </location>
    <ligand>
        <name>ATP</name>
        <dbReference type="ChEBI" id="CHEBI:30616"/>
    </ligand>
</feature>
<sequence length="416" mass="46962">MNIVGLITEYNPFHNGHLHHIKEAKRITGADAVLVIMSGNFVQRGAPAIMPKHLRAKAALESGADVILELPVCFATGSAESFAAGSINLLNHLGCIDSVCFGSECGDLSALDRIAHVTADEPEEYRLMLKQELQQGKAFPVARQQALKHYFQDGFLDTLLEHPNNILGIEYLKALYQSDSSIKPYTIKRILSGYHDQELTERFSSASAIRNCLSSSLTESASVESLLQLKGQVPDASFQLFCETFQNRYPVFANDFSLLLKYRLLCVSRESLSHFLDVSEDLANRIYNRRNQFISFDQFCELLKTRELTYTRISRALLHILLGITKNDLRTFSKQGGCQYARLIGFRKDSREILTEIQRHTSIPLLSKLTKTDQLSSVGLSMLRQDLFASDLYESVLTEKFKTPFISEYCQQIIRV</sequence>
<dbReference type="GO" id="GO:0016740">
    <property type="term" value="F:transferase activity"/>
    <property type="evidence" value="ECO:0007669"/>
    <property type="project" value="UniProtKB-KW"/>
</dbReference>
<dbReference type="AlphaFoldDB" id="A0A850H9X0"/>
<dbReference type="GO" id="GO:0016879">
    <property type="term" value="F:ligase activity, forming carbon-nitrogen bonds"/>
    <property type="evidence" value="ECO:0007669"/>
    <property type="project" value="UniProtKB-UniRule"/>
</dbReference>
<keyword evidence="2" id="KW-0547">Nucleotide-binding</keyword>
<dbReference type="RefSeq" id="WP_173814276.1">
    <property type="nucleotide sequence ID" value="NZ_JAAITX010000001.1"/>
</dbReference>
<evidence type="ECO:0000313" key="3">
    <source>
        <dbReference type="EMBL" id="NSK13804.1"/>
    </source>
</evidence>
<dbReference type="SUPFAM" id="SSF52374">
    <property type="entry name" value="Nucleotidylyl transferase"/>
    <property type="match status" value="1"/>
</dbReference>
<dbReference type="GO" id="GO:0005737">
    <property type="term" value="C:cytoplasm"/>
    <property type="evidence" value="ECO:0007669"/>
    <property type="project" value="UniProtKB-SubCell"/>
</dbReference>
<evidence type="ECO:0000256" key="1">
    <source>
        <dbReference type="ARBA" id="ARBA00022694"/>
    </source>
</evidence>
<proteinExistence type="inferred from homology"/>
<keyword evidence="4" id="KW-0808">Transferase</keyword>
<gene>
    <name evidence="2" type="primary">tmcAL</name>
    <name evidence="4" type="ORF">G5A66_00085</name>
    <name evidence="3" type="ORF">G5A75_02720</name>
</gene>
<comment type="function">
    <text evidence="2">Catalyzes the formation of N(4)-acetylcytidine (ac(4)C) at the wobble position of elongator tRNA(Met), using acetate and ATP as substrates. First activates an acetate ion to form acetyladenylate (Ac-AMP) and then transfers the acetyl group to tRNA to form ac(4)C34.</text>
</comment>
<keyword evidence="2" id="KW-0067">ATP-binding</keyword>
<dbReference type="HAMAP" id="MF_01539">
    <property type="entry name" value="TmcAL"/>
    <property type="match status" value="1"/>
</dbReference>
<dbReference type="NCBIfam" id="NF010191">
    <property type="entry name" value="PRK13670.1"/>
    <property type="match status" value="1"/>
</dbReference>
<feature type="binding site" evidence="2">
    <location>
        <begin position="7"/>
        <end position="20"/>
    </location>
    <ligand>
        <name>ATP</name>
        <dbReference type="ChEBI" id="CHEBI:30616"/>
    </ligand>
</feature>
<dbReference type="Proteomes" id="UP000528555">
    <property type="component" value="Unassembled WGS sequence"/>
</dbReference>
<keyword evidence="2" id="KW-0694">RNA-binding</keyword>
<dbReference type="EMBL" id="JAAITX010000001">
    <property type="protein sequence ID" value="NVH57065.1"/>
    <property type="molecule type" value="Genomic_DNA"/>
</dbReference>
<evidence type="ECO:0000313" key="4">
    <source>
        <dbReference type="EMBL" id="NVH57065.1"/>
    </source>
</evidence>
<comment type="catalytic activity">
    <reaction evidence="2">
        <text>cytidine(34) in elongator tRNA(Met) + acetate + ATP = N(4)-acetylcytidine(34) in elongator tRNA(Met) + AMP + diphosphate</text>
        <dbReference type="Rhea" id="RHEA:58144"/>
        <dbReference type="Rhea" id="RHEA-COMP:10693"/>
        <dbReference type="Rhea" id="RHEA-COMP:10694"/>
        <dbReference type="ChEBI" id="CHEBI:30089"/>
        <dbReference type="ChEBI" id="CHEBI:30616"/>
        <dbReference type="ChEBI" id="CHEBI:33019"/>
        <dbReference type="ChEBI" id="CHEBI:74900"/>
        <dbReference type="ChEBI" id="CHEBI:82748"/>
        <dbReference type="ChEBI" id="CHEBI:456215"/>
    </reaction>
</comment>
<reference evidence="4" key="2">
    <citation type="submission" date="2020-02" db="EMBL/GenBank/DDBJ databases">
        <authorList>
            <person name="Littmann E."/>
            <person name="Sorbara M."/>
        </authorList>
    </citation>
    <scope>NUCLEOTIDE SEQUENCE</scope>
    <source>
        <strain evidence="4">MSK.17.11</strain>
        <strain evidence="3">MSK.17.38</strain>
    </source>
</reference>
<dbReference type="EC" id="6.3.4.-" evidence="2"/>
<feature type="binding site" evidence="2">
    <location>
        <position position="164"/>
    </location>
    <ligand>
        <name>ATP</name>
        <dbReference type="ChEBI" id="CHEBI:30616"/>
    </ligand>
</feature>
<dbReference type="EMBL" id="JAAIUO010000001">
    <property type="protein sequence ID" value="NSK13804.1"/>
    <property type="molecule type" value="Genomic_DNA"/>
</dbReference>
<dbReference type="GO" id="GO:0005524">
    <property type="term" value="F:ATP binding"/>
    <property type="evidence" value="ECO:0007669"/>
    <property type="project" value="UniProtKB-KW"/>
</dbReference>
<dbReference type="InterPro" id="IPR014729">
    <property type="entry name" value="Rossmann-like_a/b/a_fold"/>
</dbReference>